<dbReference type="OrthoDB" id="368187at2"/>
<evidence type="ECO:0000313" key="1">
    <source>
        <dbReference type="EMBL" id="AFS79867.1"/>
    </source>
</evidence>
<accession>K0B422</accession>
<name>K0B422_GOTA9</name>
<dbReference type="STRING" id="1128398.Curi_c29010"/>
<organism evidence="1 2">
    <name type="scientific">Gottschalkia acidurici (strain ATCC 7906 / DSM 604 / BCRC 14475 / CIP 104303 / KCTC 5404 / NCIMB 10678 / 9a)</name>
    <name type="common">Clostridium acidurici</name>
    <dbReference type="NCBI Taxonomy" id="1128398"/>
    <lineage>
        <taxon>Bacteria</taxon>
        <taxon>Bacillati</taxon>
        <taxon>Bacillota</taxon>
        <taxon>Tissierellia</taxon>
        <taxon>Tissierellales</taxon>
        <taxon>Gottschalkiaceae</taxon>
        <taxon>Gottschalkia</taxon>
    </lineage>
</organism>
<dbReference type="HOGENOM" id="CLU_068045_2_1_9"/>
<dbReference type="Proteomes" id="UP000006094">
    <property type="component" value="Chromosome"/>
</dbReference>
<dbReference type="EMBL" id="CP003326">
    <property type="protein sequence ID" value="AFS79867.1"/>
    <property type="molecule type" value="Genomic_DNA"/>
</dbReference>
<proteinExistence type="predicted"/>
<dbReference type="InterPro" id="IPR017587">
    <property type="entry name" value="YqeC"/>
</dbReference>
<dbReference type="eggNOG" id="COG1192">
    <property type="taxonomic scope" value="Bacteria"/>
</dbReference>
<protein>
    <submittedName>
        <fullName evidence="1">Selenium-dependent hydroxylase accessory protein</fullName>
    </submittedName>
</protein>
<keyword evidence="2" id="KW-1185">Reference proteome</keyword>
<dbReference type="KEGG" id="cad:Curi_c29010"/>
<dbReference type="AlphaFoldDB" id="K0B422"/>
<dbReference type="RefSeq" id="WP_014969001.1">
    <property type="nucleotide sequence ID" value="NC_018664.1"/>
</dbReference>
<evidence type="ECO:0000313" key="2">
    <source>
        <dbReference type="Proteomes" id="UP000006094"/>
    </source>
</evidence>
<sequence>MNLFENINISLNKKELISIIGGGGKTTTMFRLADELSKHNKKVLVTTTTAILKPKEDKYEKLIILEEGNTLNDVPKSGVTVLLKEIIKENKYKGIDEEMVNEIYSSNIFDYIIVEADGANMKPLKAPASHEPVIPGYTTKTICVVGMDCLGKKIYKENVHRPEIITKLTNSKLGDTITSDIIYEIIVASEGMFKNTPLKSDRYLILNKAESKERVQAALEVKDKLIKNKFDIDEVIIGSMRGD</sequence>
<reference evidence="1 2" key="1">
    <citation type="journal article" date="2012" name="PLoS ONE">
        <title>The purine-utilizing bacterium Clostridium acidurici 9a: a genome-guided metabolic reconsideration.</title>
        <authorList>
            <person name="Hartwich K."/>
            <person name="Poehlein A."/>
            <person name="Daniel R."/>
        </authorList>
    </citation>
    <scope>NUCLEOTIDE SEQUENCE [LARGE SCALE GENOMIC DNA]</scope>
    <source>
        <strain evidence="2">ATCC 7906 / DSM 604 / BCRC 14475 / CIP 104303 / KCTC 5404 / NCIMB 10678 / 9a</strain>
    </source>
</reference>
<gene>
    <name evidence="1" type="ordered locus">Curi_c29010</name>
</gene>
<dbReference type="Pfam" id="PF19842">
    <property type="entry name" value="YqeC"/>
    <property type="match status" value="1"/>
</dbReference>
<dbReference type="NCBIfam" id="TIGR03172">
    <property type="entry name" value="selenium cofactor biosynthesis protein YqeC"/>
    <property type="match status" value="1"/>
</dbReference>